<accession>A0ABQ5XCH1</accession>
<dbReference type="Pfam" id="PF05656">
    <property type="entry name" value="DUF805"/>
    <property type="match status" value="1"/>
</dbReference>
<feature type="transmembrane region" description="Helical" evidence="1">
    <location>
        <begin position="20"/>
        <end position="39"/>
    </location>
</feature>
<keyword evidence="1" id="KW-0812">Transmembrane</keyword>
<dbReference type="GO" id="GO:0004177">
    <property type="term" value="F:aminopeptidase activity"/>
    <property type="evidence" value="ECO:0007669"/>
    <property type="project" value="UniProtKB-KW"/>
</dbReference>
<keyword evidence="2" id="KW-0645">Protease</keyword>
<feature type="transmembrane region" description="Helical" evidence="1">
    <location>
        <begin position="75"/>
        <end position="94"/>
    </location>
</feature>
<sequence>MLAIVATFFRIRGRITRSEWLSRLIMAALFCSAFGGLFGHFFGDFGSGSFAVLFIGCAIALAVRRLHDVDRSGLAVAAAIVPVIGPIWLFIQLLRRGVAHENRYGVDPASHADYLKVDIAR</sequence>
<dbReference type="PANTHER" id="PTHR34980">
    <property type="entry name" value="INNER MEMBRANE PROTEIN-RELATED-RELATED"/>
    <property type="match status" value="1"/>
</dbReference>
<dbReference type="EMBL" id="BSOA01000015">
    <property type="protein sequence ID" value="GLQ88326.1"/>
    <property type="molecule type" value="Genomic_DNA"/>
</dbReference>
<dbReference type="InterPro" id="IPR008523">
    <property type="entry name" value="DUF805"/>
</dbReference>
<proteinExistence type="predicted"/>
<evidence type="ECO:0000313" key="3">
    <source>
        <dbReference type="Proteomes" id="UP001156627"/>
    </source>
</evidence>
<comment type="caution">
    <text evidence="2">The sequence shown here is derived from an EMBL/GenBank/DDBJ whole genome shotgun (WGS) entry which is preliminary data.</text>
</comment>
<reference evidence="3" key="1">
    <citation type="journal article" date="2019" name="Int. J. Syst. Evol. Microbiol.">
        <title>The Global Catalogue of Microorganisms (GCM) 10K type strain sequencing project: providing services to taxonomists for standard genome sequencing and annotation.</title>
        <authorList>
            <consortium name="The Broad Institute Genomics Platform"/>
            <consortium name="The Broad Institute Genome Sequencing Center for Infectious Disease"/>
            <person name="Wu L."/>
            <person name="Ma J."/>
        </authorList>
    </citation>
    <scope>NUCLEOTIDE SEQUENCE [LARGE SCALE GENOMIC DNA]</scope>
    <source>
        <strain evidence="3">NBRC 111981</strain>
    </source>
</reference>
<keyword evidence="2" id="KW-0378">Hydrolase</keyword>
<organism evidence="2 3">
    <name type="scientific">Dyella flagellata</name>
    <dbReference type="NCBI Taxonomy" id="1867833"/>
    <lineage>
        <taxon>Bacteria</taxon>
        <taxon>Pseudomonadati</taxon>
        <taxon>Pseudomonadota</taxon>
        <taxon>Gammaproteobacteria</taxon>
        <taxon>Lysobacterales</taxon>
        <taxon>Rhodanobacteraceae</taxon>
        <taxon>Dyella</taxon>
    </lineage>
</organism>
<keyword evidence="3" id="KW-1185">Reference proteome</keyword>
<feature type="transmembrane region" description="Helical" evidence="1">
    <location>
        <begin position="45"/>
        <end position="63"/>
    </location>
</feature>
<keyword evidence="1" id="KW-0472">Membrane</keyword>
<evidence type="ECO:0000256" key="1">
    <source>
        <dbReference type="SAM" id="Phobius"/>
    </source>
</evidence>
<keyword evidence="2" id="KW-0031">Aminopeptidase</keyword>
<evidence type="ECO:0000313" key="2">
    <source>
        <dbReference type="EMBL" id="GLQ88326.1"/>
    </source>
</evidence>
<gene>
    <name evidence="2" type="ORF">GCM10007898_18950</name>
</gene>
<keyword evidence="1" id="KW-1133">Transmembrane helix</keyword>
<protein>
    <submittedName>
        <fullName evidence="2">Aminopeptidase</fullName>
    </submittedName>
</protein>
<dbReference type="PANTHER" id="PTHR34980:SF3">
    <property type="entry name" value="BLR8105 PROTEIN"/>
    <property type="match status" value="1"/>
</dbReference>
<name>A0ABQ5XCH1_9GAMM</name>
<dbReference type="Proteomes" id="UP001156627">
    <property type="component" value="Unassembled WGS sequence"/>
</dbReference>